<protein>
    <submittedName>
        <fullName evidence="1">Uncharacterized protein</fullName>
    </submittedName>
</protein>
<proteinExistence type="predicted"/>
<accession>C7NVC9</accession>
<dbReference type="RefSeq" id="WP_015788789.1">
    <property type="nucleotide sequence ID" value="NC_013158.1"/>
</dbReference>
<evidence type="ECO:0000313" key="2">
    <source>
        <dbReference type="Proteomes" id="UP000002071"/>
    </source>
</evidence>
<dbReference type="GeneID" id="8383303"/>
<dbReference type="KEGG" id="hut:Huta_1030"/>
<dbReference type="HOGENOM" id="CLU_1292017_0_0_2"/>
<keyword evidence="2" id="KW-1185">Reference proteome</keyword>
<gene>
    <name evidence="1" type="ordered locus">Huta_1030</name>
</gene>
<evidence type="ECO:0000313" key="1">
    <source>
        <dbReference type="EMBL" id="ACV11213.1"/>
    </source>
</evidence>
<dbReference type="Proteomes" id="UP000002071">
    <property type="component" value="Chromosome"/>
</dbReference>
<dbReference type="STRING" id="519442.Huta_1030"/>
<name>C7NVC9_HALUD</name>
<sequence length="213" mass="23357">MHPSGLRETLSGQPVGFQINDSEMRNWEQARGIPADADQHPDVENSVKVVAQCFQGTDIPNRQDAEIVSNTTATVELGDGEPTRVVTEIPERNGLSRENKSRFKCLYGFAQNTGIDLLPVHNSWRGTNAAGWSDDVPLQGTIIEGIPAESPTDYGGLINFNPGTPLNTEENELDQYTSSTNTDIFTDFPAETGGLNPIRRNPRVFCKTFTDSC</sequence>
<dbReference type="EMBL" id="CP001687">
    <property type="protein sequence ID" value="ACV11213.1"/>
    <property type="molecule type" value="Genomic_DNA"/>
</dbReference>
<organism evidence="1 2">
    <name type="scientific">Halorhabdus utahensis (strain DSM 12940 / JCM 11049 / AX-2)</name>
    <dbReference type="NCBI Taxonomy" id="519442"/>
    <lineage>
        <taxon>Archaea</taxon>
        <taxon>Methanobacteriati</taxon>
        <taxon>Methanobacteriota</taxon>
        <taxon>Stenosarchaea group</taxon>
        <taxon>Halobacteria</taxon>
        <taxon>Halobacteriales</taxon>
        <taxon>Haloarculaceae</taxon>
        <taxon>Halorhabdus</taxon>
    </lineage>
</organism>
<dbReference type="AlphaFoldDB" id="C7NVC9"/>
<reference evidence="1 2" key="1">
    <citation type="journal article" date="2009" name="Stand. Genomic Sci.">
        <title>Complete genome sequence of Halorhabdus utahensis type strain (AX-2).</title>
        <authorList>
            <person name="Anderson I."/>
            <person name="Tindall B.J."/>
            <person name="Pomrenke H."/>
            <person name="Goker M."/>
            <person name="Lapidus A."/>
            <person name="Nolan M."/>
            <person name="Copeland A."/>
            <person name="Glavina Del Rio T."/>
            <person name="Chen F."/>
            <person name="Tice H."/>
            <person name="Cheng J.F."/>
            <person name="Lucas S."/>
            <person name="Chertkov O."/>
            <person name="Bruce D."/>
            <person name="Brettin T."/>
            <person name="Detter J.C."/>
            <person name="Han C."/>
            <person name="Goodwin L."/>
            <person name="Land M."/>
            <person name="Hauser L."/>
            <person name="Chang Y.J."/>
            <person name="Jeffries C.D."/>
            <person name="Pitluck S."/>
            <person name="Pati A."/>
            <person name="Mavromatis K."/>
            <person name="Ivanova N."/>
            <person name="Ovchinnikova G."/>
            <person name="Chen A."/>
            <person name="Palaniappan K."/>
            <person name="Chain P."/>
            <person name="Rohde M."/>
            <person name="Bristow J."/>
            <person name="Eisen J.A."/>
            <person name="Markowitz V."/>
            <person name="Hugenholtz P."/>
            <person name="Kyrpides N.C."/>
            <person name="Klenk H.P."/>
        </authorList>
    </citation>
    <scope>NUCLEOTIDE SEQUENCE [LARGE SCALE GENOMIC DNA]</scope>
    <source>
        <strain evidence="2">DSM 12940 / JCM 11049 / AX-2</strain>
    </source>
</reference>